<accession>A0ABM0M6R7</accession>
<evidence type="ECO:0000256" key="1">
    <source>
        <dbReference type="SAM" id="Coils"/>
    </source>
</evidence>
<dbReference type="Proteomes" id="UP000694865">
    <property type="component" value="Unplaced"/>
</dbReference>
<evidence type="ECO:0000313" key="4">
    <source>
        <dbReference type="Proteomes" id="UP000694865"/>
    </source>
</evidence>
<proteinExistence type="predicted"/>
<dbReference type="GeneID" id="102809516"/>
<feature type="region of interest" description="Disordered" evidence="2">
    <location>
        <begin position="418"/>
        <end position="448"/>
    </location>
</feature>
<feature type="compositionally biased region" description="Basic and acidic residues" evidence="2">
    <location>
        <begin position="251"/>
        <end position="261"/>
    </location>
</feature>
<evidence type="ECO:0000313" key="5">
    <source>
        <dbReference type="RefSeq" id="XP_006815708.1"/>
    </source>
</evidence>
<feature type="compositionally biased region" description="Polar residues" evidence="2">
    <location>
        <begin position="326"/>
        <end position="340"/>
    </location>
</feature>
<feature type="compositionally biased region" description="Acidic residues" evidence="2">
    <location>
        <begin position="424"/>
        <end position="438"/>
    </location>
</feature>
<feature type="region of interest" description="Disordered" evidence="2">
    <location>
        <begin position="251"/>
        <end position="385"/>
    </location>
</feature>
<protein>
    <submittedName>
        <fullName evidence="5">Uncharacterized protein LOC102809516</fullName>
    </submittedName>
</protein>
<reference evidence="5" key="1">
    <citation type="submission" date="2025-08" db="UniProtKB">
        <authorList>
            <consortium name="RefSeq"/>
        </authorList>
    </citation>
    <scope>IDENTIFICATION</scope>
    <source>
        <tissue evidence="5">Testes</tissue>
    </source>
</reference>
<name>A0ABM0M6R7_SACKO</name>
<keyword evidence="3" id="KW-1133">Transmembrane helix</keyword>
<sequence>MAGACAKDGQNQTPSRCIKMDNTLEEKERRSSWIRIVEDELKAAGRTWNEIGWLTQDSDGWRRFAPYAPPERRGFTLRSTMKEPLSLHILEYETDGYLEELQQKWFGTMICYKEGDLGSSDIGDNKVRLAHVAGLFIMLLFGIGVGGMILLLEYIMYNYAVPRLHSQPDKRNWLVLSQRLHRAVNTEDLVSSKANMQEMITMVKKGQFTKMFQREQLRRKSMMRRESNMEMGSDANLKDLIDSVAWVKNDSKRPSLQEESNHGNGFNRAKEKEMEARQDSRKASFHCYRPNRLPDIPSDSDTSYDNLQRFSPSGELVRFSPHGDVISQSPSDSMNELEQLENTRWDEHEQDSFLSLNSNPGEDDNVCYPSLGNPESHEQSDSFDRRYRPRCLSSENSNVHPEQYLGAHGILNRYNGQTKFGSWTEDEDEEDEDEEDHEPSETHPMMMEDNLPRYSQLLTNQRDYANSSFKNPQFGEDYSNRYDPYDPVLFDPRQLSKEELVVKWRHSQRELTKRLGKALSEKAKLEMRVSELQSQLDDR</sequence>
<feature type="compositionally biased region" description="Basic and acidic residues" evidence="2">
    <location>
        <begin position="268"/>
        <end position="282"/>
    </location>
</feature>
<feature type="compositionally biased region" description="Basic and acidic residues" evidence="2">
    <location>
        <begin position="375"/>
        <end position="385"/>
    </location>
</feature>
<evidence type="ECO:0000256" key="3">
    <source>
        <dbReference type="SAM" id="Phobius"/>
    </source>
</evidence>
<keyword evidence="4" id="KW-1185">Reference proteome</keyword>
<feature type="transmembrane region" description="Helical" evidence="3">
    <location>
        <begin position="135"/>
        <end position="157"/>
    </location>
</feature>
<feature type="compositionally biased region" description="Basic and acidic residues" evidence="2">
    <location>
        <begin position="341"/>
        <end position="351"/>
    </location>
</feature>
<keyword evidence="3" id="KW-0812">Transmembrane</keyword>
<keyword evidence="3" id="KW-0472">Membrane</keyword>
<evidence type="ECO:0000256" key="2">
    <source>
        <dbReference type="SAM" id="MobiDB-lite"/>
    </source>
</evidence>
<feature type="compositionally biased region" description="Polar residues" evidence="2">
    <location>
        <begin position="299"/>
        <end position="311"/>
    </location>
</feature>
<organism evidence="4 5">
    <name type="scientific">Saccoglossus kowalevskii</name>
    <name type="common">Acorn worm</name>
    <dbReference type="NCBI Taxonomy" id="10224"/>
    <lineage>
        <taxon>Eukaryota</taxon>
        <taxon>Metazoa</taxon>
        <taxon>Hemichordata</taxon>
        <taxon>Enteropneusta</taxon>
        <taxon>Harrimaniidae</taxon>
        <taxon>Saccoglossus</taxon>
    </lineage>
</organism>
<gene>
    <name evidence="5" type="primary">LOC102809516</name>
</gene>
<keyword evidence="1" id="KW-0175">Coiled coil</keyword>
<feature type="coiled-coil region" evidence="1">
    <location>
        <begin position="508"/>
        <end position="535"/>
    </location>
</feature>
<dbReference type="RefSeq" id="XP_006815708.1">
    <property type="nucleotide sequence ID" value="XM_006815645.1"/>
</dbReference>